<proteinExistence type="predicted"/>
<dbReference type="InterPro" id="IPR050194">
    <property type="entry name" value="Glycosyltransferase_grp1"/>
</dbReference>
<dbReference type="Pfam" id="PF00534">
    <property type="entry name" value="Glycos_transf_1"/>
    <property type="match status" value="1"/>
</dbReference>
<name>A0A1F6GDV2_9PROT</name>
<dbReference type="PANTHER" id="PTHR45947">
    <property type="entry name" value="SULFOQUINOVOSYL TRANSFERASE SQD2"/>
    <property type="match status" value="1"/>
</dbReference>
<accession>A0A1F6GDV2</accession>
<evidence type="ECO:0000259" key="2">
    <source>
        <dbReference type="Pfam" id="PF13439"/>
    </source>
</evidence>
<comment type="caution">
    <text evidence="3">The sequence shown here is derived from an EMBL/GenBank/DDBJ whole genome shotgun (WGS) entry which is preliminary data.</text>
</comment>
<dbReference type="PANTHER" id="PTHR45947:SF3">
    <property type="entry name" value="SULFOQUINOVOSYL TRANSFERASE SQD2"/>
    <property type="match status" value="1"/>
</dbReference>
<dbReference type="InterPro" id="IPR028098">
    <property type="entry name" value="Glyco_trans_4-like_N"/>
</dbReference>
<reference evidence="3 4" key="1">
    <citation type="journal article" date="2016" name="Nat. Commun.">
        <title>Thousands of microbial genomes shed light on interconnected biogeochemical processes in an aquifer system.</title>
        <authorList>
            <person name="Anantharaman K."/>
            <person name="Brown C.T."/>
            <person name="Hug L.A."/>
            <person name="Sharon I."/>
            <person name="Castelle C.J."/>
            <person name="Probst A.J."/>
            <person name="Thomas B.C."/>
            <person name="Singh A."/>
            <person name="Wilkins M.J."/>
            <person name="Karaoz U."/>
            <person name="Brodie E.L."/>
            <person name="Williams K.H."/>
            <person name="Hubbard S.S."/>
            <person name="Banfield J.F."/>
        </authorList>
    </citation>
    <scope>NUCLEOTIDE SEQUENCE [LARGE SCALE GENOMIC DNA]</scope>
</reference>
<evidence type="ECO:0000259" key="1">
    <source>
        <dbReference type="Pfam" id="PF00534"/>
    </source>
</evidence>
<organism evidence="3 4">
    <name type="scientific">Candidatus Lambdaproteobacteria bacterium RIFOXYD2_FULL_50_16</name>
    <dbReference type="NCBI Taxonomy" id="1817772"/>
    <lineage>
        <taxon>Bacteria</taxon>
        <taxon>Pseudomonadati</taxon>
        <taxon>Pseudomonadota</taxon>
        <taxon>Candidatus Lambdaproteobacteria</taxon>
    </lineage>
</organism>
<evidence type="ECO:0000313" key="4">
    <source>
        <dbReference type="Proteomes" id="UP000178449"/>
    </source>
</evidence>
<protein>
    <recommendedName>
        <fullName evidence="5">Glycosyl transferase family 1 domain-containing protein</fullName>
    </recommendedName>
</protein>
<dbReference type="EMBL" id="MFNE01000016">
    <property type="protein sequence ID" value="OGG96291.1"/>
    <property type="molecule type" value="Genomic_DNA"/>
</dbReference>
<feature type="domain" description="Glycosyl transferase family 1" evidence="1">
    <location>
        <begin position="213"/>
        <end position="351"/>
    </location>
</feature>
<dbReference type="Proteomes" id="UP000178449">
    <property type="component" value="Unassembled WGS sequence"/>
</dbReference>
<dbReference type="Gene3D" id="3.40.50.2000">
    <property type="entry name" value="Glycogen Phosphorylase B"/>
    <property type="match status" value="1"/>
</dbReference>
<gene>
    <name evidence="3" type="ORF">A2527_02250</name>
</gene>
<dbReference type="STRING" id="1817772.A2527_02250"/>
<dbReference type="InterPro" id="IPR001296">
    <property type="entry name" value="Glyco_trans_1"/>
</dbReference>
<sequence>MSPLEDIENLAQLQGLRVAICHYWLVTWRGGEKVLASMLKLFPNADIYTLFYSPSVCGPHLVGHQVYSSVLDRPGVRQYYQKLFPLYPMGIKSLVLQKDYDLLISSESGPAKGIANPKKVPHLCYIHTPMRYCWVDRQSYLERVPKRLRGLADREFERLKKWDLKTASAPDRYVANSQNVAERVRRFYHREASVCCPPIALDLFEGPLGWNPEGFYLSFGALTPYKNIDLLVEQFTRSGESLKIIGDGPERPRLEALAGPNIQFLGSLETSQLAQEIAGAKALLFPGDEDFGMIPLEVMARGIPVIALGKGGALETVVENKARPESSSGVFFAQPTLDDLSQALAQFEAQKHRFDPDWIRAHARNFGEDRFLTCFGNEVTSLLNR</sequence>
<dbReference type="Pfam" id="PF13439">
    <property type="entry name" value="Glyco_transf_4"/>
    <property type="match status" value="1"/>
</dbReference>
<dbReference type="AlphaFoldDB" id="A0A1F6GDV2"/>
<dbReference type="GO" id="GO:0016757">
    <property type="term" value="F:glycosyltransferase activity"/>
    <property type="evidence" value="ECO:0007669"/>
    <property type="project" value="InterPro"/>
</dbReference>
<dbReference type="SUPFAM" id="SSF53756">
    <property type="entry name" value="UDP-Glycosyltransferase/glycogen phosphorylase"/>
    <property type="match status" value="1"/>
</dbReference>
<evidence type="ECO:0008006" key="5">
    <source>
        <dbReference type="Google" id="ProtNLM"/>
    </source>
</evidence>
<feature type="domain" description="Glycosyltransferase subfamily 4-like N-terminal" evidence="2">
    <location>
        <begin position="29"/>
        <end position="189"/>
    </location>
</feature>
<evidence type="ECO:0000313" key="3">
    <source>
        <dbReference type="EMBL" id="OGG96291.1"/>
    </source>
</evidence>